<proteinExistence type="predicted"/>
<evidence type="ECO:0000313" key="1">
    <source>
        <dbReference type="EMBL" id="DAE20615.1"/>
    </source>
</evidence>
<protein>
    <submittedName>
        <fullName evidence="1">Uncharacterized protein</fullName>
    </submittedName>
</protein>
<organism evidence="1">
    <name type="scientific">Siphoviridae sp. ctJ3t72</name>
    <dbReference type="NCBI Taxonomy" id="2826240"/>
    <lineage>
        <taxon>Viruses</taxon>
        <taxon>Duplodnaviria</taxon>
        <taxon>Heunggongvirae</taxon>
        <taxon>Uroviricota</taxon>
        <taxon>Caudoviricetes</taxon>
    </lineage>
</organism>
<dbReference type="EMBL" id="BK015698">
    <property type="protein sequence ID" value="DAE20615.1"/>
    <property type="molecule type" value="Genomic_DNA"/>
</dbReference>
<reference evidence="1" key="1">
    <citation type="journal article" date="2021" name="Proc. Natl. Acad. Sci. U.S.A.">
        <title>A Catalog of Tens of Thousands of Viruses from Human Metagenomes Reveals Hidden Associations with Chronic Diseases.</title>
        <authorList>
            <person name="Tisza M.J."/>
            <person name="Buck C.B."/>
        </authorList>
    </citation>
    <scope>NUCLEOTIDE SEQUENCE</scope>
    <source>
        <strain evidence="1">CtJ3t72</strain>
    </source>
</reference>
<dbReference type="PROSITE" id="PS51257">
    <property type="entry name" value="PROKAR_LIPOPROTEIN"/>
    <property type="match status" value="1"/>
</dbReference>
<sequence>MGHHFRDLVMCRIRSDITAAHKSVAHAPSAVSCIRLSTV</sequence>
<accession>A0A8S5QMW4</accession>
<name>A0A8S5QMW4_9CAUD</name>